<dbReference type="Pfam" id="PF04977">
    <property type="entry name" value="DivIC"/>
    <property type="match status" value="1"/>
</dbReference>
<name>A0ABQ5JMU8_9LACO</name>
<organism evidence="3 4">
    <name type="scientific">Furfurilactobacillus curtus</name>
    <dbReference type="NCBI Taxonomy" id="1746200"/>
    <lineage>
        <taxon>Bacteria</taxon>
        <taxon>Bacillati</taxon>
        <taxon>Bacillota</taxon>
        <taxon>Bacilli</taxon>
        <taxon>Lactobacillales</taxon>
        <taxon>Lactobacillaceae</taxon>
        <taxon>Furfurilactobacillus</taxon>
    </lineage>
</organism>
<keyword evidence="3" id="KW-0131">Cell cycle</keyword>
<reference evidence="3 4" key="1">
    <citation type="submission" date="2022-03" db="EMBL/GenBank/DDBJ databases">
        <title>Draft genome sequence of Furfurilactobacillus curtus JCM 31185.</title>
        <authorList>
            <person name="Suzuki S."/>
            <person name="Endo A."/>
            <person name="Kajikawa A."/>
        </authorList>
    </citation>
    <scope>NUCLEOTIDE SEQUENCE [LARGE SCALE GENOMIC DNA]</scope>
    <source>
        <strain evidence="3 4">JCM 31185</strain>
    </source>
</reference>
<keyword evidence="2" id="KW-1133">Transmembrane helix</keyword>
<evidence type="ECO:0000313" key="3">
    <source>
        <dbReference type="EMBL" id="GKT05838.1"/>
    </source>
</evidence>
<keyword evidence="2" id="KW-0472">Membrane</keyword>
<evidence type="ECO:0000256" key="2">
    <source>
        <dbReference type="SAM" id="Phobius"/>
    </source>
</evidence>
<evidence type="ECO:0000313" key="4">
    <source>
        <dbReference type="Proteomes" id="UP001628078"/>
    </source>
</evidence>
<accession>A0ABQ5JMU8</accession>
<evidence type="ECO:0000256" key="1">
    <source>
        <dbReference type="SAM" id="Coils"/>
    </source>
</evidence>
<protein>
    <submittedName>
        <fullName evidence="3">Cell division protein DIVIC</fullName>
    </submittedName>
</protein>
<dbReference type="PANTHER" id="PTHR40027">
    <property type="entry name" value="CELL DIVISION PROTEIN DIVIC"/>
    <property type="match status" value="1"/>
</dbReference>
<feature type="coiled-coil region" evidence="1">
    <location>
        <begin position="65"/>
        <end position="99"/>
    </location>
</feature>
<keyword evidence="1" id="KW-0175">Coiled coil</keyword>
<dbReference type="InterPro" id="IPR039076">
    <property type="entry name" value="DivIC"/>
</dbReference>
<proteinExistence type="predicted"/>
<keyword evidence="2" id="KW-0812">Transmembrane</keyword>
<gene>
    <name evidence="3" type="ORF">JCM31185_11260</name>
</gene>
<dbReference type="Proteomes" id="UP001628078">
    <property type="component" value="Unassembled WGS sequence"/>
</dbReference>
<keyword evidence="3" id="KW-0132">Cell division</keyword>
<dbReference type="InterPro" id="IPR007060">
    <property type="entry name" value="FtsL/DivIC"/>
</dbReference>
<feature type="transmembrane region" description="Helical" evidence="2">
    <location>
        <begin position="40"/>
        <end position="59"/>
    </location>
</feature>
<dbReference type="PANTHER" id="PTHR40027:SF1">
    <property type="entry name" value="CELL DIVISION PROTEIN DIVIC"/>
    <property type="match status" value="1"/>
</dbReference>
<comment type="caution">
    <text evidence="3">The sequence shown here is derived from an EMBL/GenBank/DDBJ whole genome shotgun (WGS) entry which is preliminary data.</text>
</comment>
<dbReference type="EMBL" id="BQXO01000002">
    <property type="protein sequence ID" value="GKT05838.1"/>
    <property type="molecule type" value="Genomic_DNA"/>
</dbReference>
<keyword evidence="4" id="KW-1185">Reference proteome</keyword>
<sequence>MQDKQTVHQLNNDYVQRLRASEVAHHAQKLALSKQRRGRAVRILIGFAVALVLCVWAYGKNLASLHQINQQTEVAQKQLSTAKAEHGQLNQKVKQLHNDDYLTQLIRSKYLYSKNGEIVYNLPSNSK</sequence>
<dbReference type="GO" id="GO:0051301">
    <property type="term" value="P:cell division"/>
    <property type="evidence" value="ECO:0007669"/>
    <property type="project" value="UniProtKB-KW"/>
</dbReference>
<dbReference type="RefSeq" id="WP_407883413.1">
    <property type="nucleotide sequence ID" value="NZ_BQXO01000002.1"/>
</dbReference>